<protein>
    <submittedName>
        <fullName evidence="1">34786_t:CDS:1</fullName>
    </submittedName>
</protein>
<dbReference type="Proteomes" id="UP000789920">
    <property type="component" value="Unassembled WGS sequence"/>
</dbReference>
<dbReference type="EMBL" id="CAJVQC010001338">
    <property type="protein sequence ID" value="CAG8492448.1"/>
    <property type="molecule type" value="Genomic_DNA"/>
</dbReference>
<evidence type="ECO:0000313" key="1">
    <source>
        <dbReference type="EMBL" id="CAG8492448.1"/>
    </source>
</evidence>
<name>A0ACA9KTG1_9GLOM</name>
<reference evidence="1" key="1">
    <citation type="submission" date="2021-06" db="EMBL/GenBank/DDBJ databases">
        <authorList>
            <person name="Kallberg Y."/>
            <person name="Tangrot J."/>
            <person name="Rosling A."/>
        </authorList>
    </citation>
    <scope>NUCLEOTIDE SEQUENCE</scope>
    <source>
        <strain evidence="1">MA461A</strain>
    </source>
</reference>
<organism evidence="1 2">
    <name type="scientific">Racocetra persica</name>
    <dbReference type="NCBI Taxonomy" id="160502"/>
    <lineage>
        <taxon>Eukaryota</taxon>
        <taxon>Fungi</taxon>
        <taxon>Fungi incertae sedis</taxon>
        <taxon>Mucoromycota</taxon>
        <taxon>Glomeromycotina</taxon>
        <taxon>Glomeromycetes</taxon>
        <taxon>Diversisporales</taxon>
        <taxon>Gigasporaceae</taxon>
        <taxon>Racocetra</taxon>
    </lineage>
</organism>
<proteinExistence type="predicted"/>
<accession>A0ACA9KTG1</accession>
<sequence length="359" mass="41516">MISLENALLRDIKNLSNESEGYDVMLQVGQHPEIDSFRAHFLILHARSSYFRSILSSNKWGEESNECVLLLPSISPCVFKVLLGYIYSGSINMSDTTIKSIYLDLLTAADELELSELTENMQEYLISHEIDWIRNNFFNLLQTTAKSKAFTKLENFCQEIFRTNQASILTSDGFLELEADFLVSLFKRDDIVLDEILIWESVIRWGMAQIKLNTDVSQWTNRDFIRLKKAVKNLIPHIRFFNISGIDHRTRVRPYKKILPKALKEEIKDYFFAQVPPKKFCKLPLRAIKNESNGSIANNSDHETFTSIDSILMDTNGFCQVFKIEKNIYKNDNVKKAKIVYDSDDTVESDSDYLDVDKL</sequence>
<evidence type="ECO:0000313" key="2">
    <source>
        <dbReference type="Proteomes" id="UP000789920"/>
    </source>
</evidence>
<gene>
    <name evidence="1" type="ORF">RPERSI_LOCUS1451</name>
</gene>
<comment type="caution">
    <text evidence="1">The sequence shown here is derived from an EMBL/GenBank/DDBJ whole genome shotgun (WGS) entry which is preliminary data.</text>
</comment>
<keyword evidence="2" id="KW-1185">Reference proteome</keyword>